<dbReference type="OrthoDB" id="3757373at2"/>
<proteinExistence type="predicted"/>
<dbReference type="AlphaFoldDB" id="A0A9Q9MDH9"/>
<dbReference type="Proteomes" id="UP001058003">
    <property type="component" value="Chromosome"/>
</dbReference>
<keyword evidence="3" id="KW-1185">Reference proteome</keyword>
<evidence type="ECO:0000256" key="1">
    <source>
        <dbReference type="SAM" id="SignalP"/>
    </source>
</evidence>
<evidence type="ECO:0000313" key="3">
    <source>
        <dbReference type="Proteomes" id="UP001058003"/>
    </source>
</evidence>
<dbReference type="KEGG" id="daur:Daura_36305"/>
<dbReference type="EMBL" id="CP073767">
    <property type="protein sequence ID" value="UWZ52119.1"/>
    <property type="molecule type" value="Genomic_DNA"/>
</dbReference>
<evidence type="ECO:0000313" key="2">
    <source>
        <dbReference type="EMBL" id="UWZ52119.1"/>
    </source>
</evidence>
<dbReference type="RefSeq" id="WP_156089459.1">
    <property type="nucleotide sequence ID" value="NZ_CP073767.1"/>
</dbReference>
<gene>
    <name evidence="2" type="ORF">Daura_36305</name>
</gene>
<reference evidence="2" key="1">
    <citation type="submission" date="2021-04" db="EMBL/GenBank/DDBJ databases">
        <title>Dactylosporangium aurantiacum NRRL B-8018 full assembly.</title>
        <authorList>
            <person name="Hartkoorn R.C."/>
            <person name="Beaudoing E."/>
            <person name="Hot D."/>
        </authorList>
    </citation>
    <scope>NUCLEOTIDE SEQUENCE</scope>
    <source>
        <strain evidence="2">NRRL B-8018</strain>
    </source>
</reference>
<organism evidence="2 3">
    <name type="scientific">Dactylosporangium aurantiacum</name>
    <dbReference type="NCBI Taxonomy" id="35754"/>
    <lineage>
        <taxon>Bacteria</taxon>
        <taxon>Bacillati</taxon>
        <taxon>Actinomycetota</taxon>
        <taxon>Actinomycetes</taxon>
        <taxon>Micromonosporales</taxon>
        <taxon>Micromonosporaceae</taxon>
        <taxon>Dactylosporangium</taxon>
    </lineage>
</organism>
<dbReference type="InterPro" id="IPR011047">
    <property type="entry name" value="Quinoprotein_ADH-like_sf"/>
</dbReference>
<dbReference type="InterPro" id="IPR015943">
    <property type="entry name" value="WD40/YVTN_repeat-like_dom_sf"/>
</dbReference>
<sequence>MIDLDTAPAPAPHRPPRRRAPWWAVPLVLAAVVPATAPPPAPMAPVTGLPPGTMRLAGAGDAFYVLRGNGTLAWNVTAYDWTGAERWRRPLPGPDPDLMIAPGGGAVLVVRQPCDRQHPPSVDRLDPATGRTLWTAPGAVHAVTAAGDLLLAEGPGCGARRRVTALTLANAADGAARWTVRFPDGRTVAAGPDWFVATGGDGRFDTYALTGGARLGGGTVPATSVVLAAGGSVIAADRPDPARPGRLTGQPAAAPAPAWSVPFDGAAAACGPWLCVTSGAVTTALDPATGRPRWTAPALRDPVTGPSYAVAAGVRIVRWRDGSPAALPGWRLLPPAEGSAGPVLQRGTAIGVVDLTLGRLDVLGTLPGPQARCLAGGHRTGPGLRLVCLDAAGGTRLWRRP</sequence>
<protein>
    <submittedName>
        <fullName evidence="2">PQQ-binding-like beta-propeller repeat protein</fullName>
    </submittedName>
</protein>
<keyword evidence="1" id="KW-0732">Signal</keyword>
<accession>A0A9Q9MDH9</accession>
<dbReference type="Gene3D" id="2.130.10.10">
    <property type="entry name" value="YVTN repeat-like/Quinoprotein amine dehydrogenase"/>
    <property type="match status" value="1"/>
</dbReference>
<name>A0A9Q9MDH9_9ACTN</name>
<dbReference type="SUPFAM" id="SSF50998">
    <property type="entry name" value="Quinoprotein alcohol dehydrogenase-like"/>
    <property type="match status" value="1"/>
</dbReference>
<feature type="chain" id="PRO_5040117644" evidence="1">
    <location>
        <begin position="38"/>
        <end position="401"/>
    </location>
</feature>
<feature type="signal peptide" evidence="1">
    <location>
        <begin position="1"/>
        <end position="37"/>
    </location>
</feature>